<name>A0A164K309_9CRUS</name>
<dbReference type="AlphaFoldDB" id="A0A164K309"/>
<sequence>MYPAFPQPDHPTVDLVTDNAIMSQGMWNEISQLIRSELQNLLHPIFNEMNTKLEHISQQLNKAVPSLNKDLTDEYCASVVEEISESLPATTPAALAAFDKTIENNIHLQVCLVKFFANSHCLETVKTMKKAMPLIFGFVVADSAANKLQWKGSCRGKDKRPGLSPLLTVNAILGVTLTTCWAKRSEMEAKSITVPQIVSLIKKARTAAGVRHRADSCEAADPGNSSDEVEERGSNTSSQSHIALSARIKLIMEAVRHFKKKLVKSGKL</sequence>
<evidence type="ECO:0008006" key="4">
    <source>
        <dbReference type="Google" id="ProtNLM"/>
    </source>
</evidence>
<organism evidence="2 3">
    <name type="scientific">Daphnia magna</name>
    <dbReference type="NCBI Taxonomy" id="35525"/>
    <lineage>
        <taxon>Eukaryota</taxon>
        <taxon>Metazoa</taxon>
        <taxon>Ecdysozoa</taxon>
        <taxon>Arthropoda</taxon>
        <taxon>Crustacea</taxon>
        <taxon>Branchiopoda</taxon>
        <taxon>Diplostraca</taxon>
        <taxon>Cladocera</taxon>
        <taxon>Anomopoda</taxon>
        <taxon>Daphniidae</taxon>
        <taxon>Daphnia</taxon>
    </lineage>
</organism>
<protein>
    <recommendedName>
        <fullName evidence="4">DUF4806 domain-containing protein</fullName>
    </recommendedName>
</protein>
<comment type="caution">
    <text evidence="2">The sequence shown here is derived from an EMBL/GenBank/DDBJ whole genome shotgun (WGS) entry which is preliminary data.</text>
</comment>
<evidence type="ECO:0000313" key="2">
    <source>
        <dbReference type="EMBL" id="KZS02903.1"/>
    </source>
</evidence>
<reference evidence="2 3" key="1">
    <citation type="submission" date="2016-03" db="EMBL/GenBank/DDBJ databases">
        <title>EvidentialGene: Evidence-directed Construction of Genes on Genomes.</title>
        <authorList>
            <person name="Gilbert D.G."/>
            <person name="Choi J.-H."/>
            <person name="Mockaitis K."/>
            <person name="Colbourne J."/>
            <person name="Pfrender M."/>
        </authorList>
    </citation>
    <scope>NUCLEOTIDE SEQUENCE [LARGE SCALE GENOMIC DNA]</scope>
    <source>
        <strain evidence="2 3">Xinb3</strain>
        <tissue evidence="2">Complete organism</tissue>
    </source>
</reference>
<feature type="region of interest" description="Disordered" evidence="1">
    <location>
        <begin position="212"/>
        <end position="240"/>
    </location>
</feature>
<dbReference type="EMBL" id="LRGB01003379">
    <property type="protein sequence ID" value="KZS02903.1"/>
    <property type="molecule type" value="Genomic_DNA"/>
</dbReference>
<proteinExistence type="predicted"/>
<evidence type="ECO:0000313" key="3">
    <source>
        <dbReference type="Proteomes" id="UP000076858"/>
    </source>
</evidence>
<accession>A0A164K309</accession>
<evidence type="ECO:0000256" key="1">
    <source>
        <dbReference type="SAM" id="MobiDB-lite"/>
    </source>
</evidence>
<gene>
    <name evidence="2" type="ORF">APZ42_034498</name>
</gene>
<keyword evidence="3" id="KW-1185">Reference proteome</keyword>
<dbReference type="Proteomes" id="UP000076858">
    <property type="component" value="Unassembled WGS sequence"/>
</dbReference>